<feature type="region of interest" description="Disordered" evidence="1">
    <location>
        <begin position="561"/>
        <end position="627"/>
    </location>
</feature>
<name>A0A8E0VPS7_9TREM</name>
<organism evidence="2 3">
    <name type="scientific">Fasciolopsis buskii</name>
    <dbReference type="NCBI Taxonomy" id="27845"/>
    <lineage>
        <taxon>Eukaryota</taxon>
        <taxon>Metazoa</taxon>
        <taxon>Spiralia</taxon>
        <taxon>Lophotrochozoa</taxon>
        <taxon>Platyhelminthes</taxon>
        <taxon>Trematoda</taxon>
        <taxon>Digenea</taxon>
        <taxon>Plagiorchiida</taxon>
        <taxon>Echinostomata</taxon>
        <taxon>Echinostomatoidea</taxon>
        <taxon>Fasciolidae</taxon>
        <taxon>Fasciolopsis</taxon>
    </lineage>
</organism>
<feature type="compositionally biased region" description="Polar residues" evidence="1">
    <location>
        <begin position="113"/>
        <end position="125"/>
    </location>
</feature>
<gene>
    <name evidence="2" type="ORF">FBUS_05757</name>
</gene>
<feature type="compositionally biased region" description="Polar residues" evidence="1">
    <location>
        <begin position="561"/>
        <end position="571"/>
    </location>
</feature>
<feature type="compositionally biased region" description="Basic and acidic residues" evidence="1">
    <location>
        <begin position="576"/>
        <end position="599"/>
    </location>
</feature>
<dbReference type="Proteomes" id="UP000728185">
    <property type="component" value="Unassembled WGS sequence"/>
</dbReference>
<feature type="compositionally biased region" description="Polar residues" evidence="1">
    <location>
        <begin position="600"/>
        <end position="617"/>
    </location>
</feature>
<evidence type="ECO:0000313" key="2">
    <source>
        <dbReference type="EMBL" id="KAA0201111.1"/>
    </source>
</evidence>
<dbReference type="EMBL" id="LUCM01000098">
    <property type="protein sequence ID" value="KAA0201111.1"/>
    <property type="molecule type" value="Genomic_DNA"/>
</dbReference>
<feature type="region of interest" description="Disordered" evidence="1">
    <location>
        <begin position="190"/>
        <end position="248"/>
    </location>
</feature>
<evidence type="ECO:0000313" key="3">
    <source>
        <dbReference type="Proteomes" id="UP000728185"/>
    </source>
</evidence>
<evidence type="ECO:0000256" key="1">
    <source>
        <dbReference type="SAM" id="MobiDB-lite"/>
    </source>
</evidence>
<accession>A0A8E0VPS7</accession>
<feature type="compositionally biased region" description="Polar residues" evidence="1">
    <location>
        <begin position="391"/>
        <end position="401"/>
    </location>
</feature>
<keyword evidence="3" id="KW-1185">Reference proteome</keyword>
<feature type="region of interest" description="Disordered" evidence="1">
    <location>
        <begin position="113"/>
        <end position="150"/>
    </location>
</feature>
<feature type="compositionally biased region" description="Basic and acidic residues" evidence="1">
    <location>
        <begin position="349"/>
        <end position="366"/>
    </location>
</feature>
<dbReference type="OrthoDB" id="6249021at2759"/>
<dbReference type="AlphaFoldDB" id="A0A8E0VPS7"/>
<feature type="region of interest" description="Disordered" evidence="1">
    <location>
        <begin position="391"/>
        <end position="423"/>
    </location>
</feature>
<sequence length="724" mass="81175">MRLLRRSSSSDQYRTKQQTESLERVLAKVWPLDNSGRMPRVNRWKQFASCRMTFVAKAMKSVVLALFWRAYLYSLKMARRSNNYRIQQSLQRQTSVKSNESFVDERFPRVSNLRTPAHLSSTANDSGKYLDKVGQSGSSGPDDGYSFQTDSLRSRDQLSPRYLMGFDQNFSGHSSVPAVSRVSHQPSFESYDSSVSANSWASSNEPDSNMNVSHNYMQATGSPNAQSLSPSQRSNARISTPSPVDQPNESSIQLFREACEQGGIKIRINLDDSKRNSKKAGKFGDRNPTKSSDTPGKNQKGQTSQNPKNQTDPLKIIGSEKDTVSDVKFPVGGGAPNIKGLWKRAFQSLRKDKPKREPSLSKRREPPNASDEIDPVYHLLRCAASKSQSTAIATSGLGSSRNPEKMKPNTVESPHSIPRSNYGGEYSSRFSPYSGAVKKSSNVTFRSPFYGSAFAPSDIGQRTDPRMLLDDSTSGHIQLHSPVRAIGQNTHLEAVTKEAPLLLDMGETILEGSAEDEKSREAQLAYEQHKRLSARRNVLKNTQKSLSFALDEEAVENSFKARQQQEYSSQRLRPPLNERMKSLSVDDKHGIEERQRWPDSSENLASRSPQLTVSPSPRGTCKSTREELNENARGGICERKMTNRKTCYPSHYRTGEWHIDMQSQPNLDDHRPRQAYQTYLTCSTTSQSVGPKFHGGASSSSNINYSYSTHTRKERVSRRCLLDH</sequence>
<protein>
    <submittedName>
        <fullName evidence="2">Uncharacterized protein</fullName>
    </submittedName>
</protein>
<feature type="compositionally biased region" description="Polar residues" evidence="1">
    <location>
        <begin position="205"/>
        <end position="248"/>
    </location>
</feature>
<comment type="caution">
    <text evidence="2">The sequence shown here is derived from an EMBL/GenBank/DDBJ whole genome shotgun (WGS) entry which is preliminary data.</text>
</comment>
<feature type="compositionally biased region" description="Polar residues" evidence="1">
    <location>
        <begin position="289"/>
        <end position="312"/>
    </location>
</feature>
<feature type="region of interest" description="Disordered" evidence="1">
    <location>
        <begin position="269"/>
        <end position="374"/>
    </location>
</feature>
<feature type="compositionally biased region" description="Low complexity" evidence="1">
    <location>
        <begin position="190"/>
        <end position="204"/>
    </location>
</feature>
<proteinExistence type="predicted"/>
<reference evidence="2" key="1">
    <citation type="submission" date="2019-05" db="EMBL/GenBank/DDBJ databases">
        <title>Annotation for the trematode Fasciolopsis buski.</title>
        <authorList>
            <person name="Choi Y.-J."/>
        </authorList>
    </citation>
    <scope>NUCLEOTIDE SEQUENCE</scope>
    <source>
        <strain evidence="2">HT</strain>
        <tissue evidence="2">Whole worm</tissue>
    </source>
</reference>